<dbReference type="AlphaFoldDB" id="A0A9W8NVS5"/>
<name>A0A9W8NVS5_9AGAR</name>
<gene>
    <name evidence="2" type="ORF">DFH05DRAFT_1527575</name>
</gene>
<evidence type="ECO:0000256" key="1">
    <source>
        <dbReference type="SAM" id="MobiDB-lite"/>
    </source>
</evidence>
<dbReference type="Pfam" id="PF10346">
    <property type="entry name" value="Con-6"/>
    <property type="match status" value="2"/>
</dbReference>
<evidence type="ECO:0000313" key="2">
    <source>
        <dbReference type="EMBL" id="KAJ3741876.1"/>
    </source>
</evidence>
<feature type="compositionally biased region" description="Basic and acidic residues" evidence="1">
    <location>
        <begin position="28"/>
        <end position="49"/>
    </location>
</feature>
<keyword evidence="3" id="KW-1185">Reference proteome</keyword>
<dbReference type="EMBL" id="JANVFU010000011">
    <property type="protein sequence ID" value="KAJ3741876.1"/>
    <property type="molecule type" value="Genomic_DNA"/>
</dbReference>
<dbReference type="PANTHER" id="PTHR36576">
    <property type="entry name" value="UPF0654 PROTEIN C11D3.01C-RELATED"/>
    <property type="match status" value="1"/>
</dbReference>
<feature type="region of interest" description="Disordered" evidence="1">
    <location>
        <begin position="1"/>
        <end position="65"/>
    </location>
</feature>
<evidence type="ECO:0000313" key="3">
    <source>
        <dbReference type="Proteomes" id="UP001142393"/>
    </source>
</evidence>
<dbReference type="InterPro" id="IPR018824">
    <property type="entry name" value="Conidiation-specific_6"/>
</dbReference>
<organism evidence="2 3">
    <name type="scientific">Lentinula detonsa</name>
    <dbReference type="NCBI Taxonomy" id="2804962"/>
    <lineage>
        <taxon>Eukaryota</taxon>
        <taxon>Fungi</taxon>
        <taxon>Dikarya</taxon>
        <taxon>Basidiomycota</taxon>
        <taxon>Agaricomycotina</taxon>
        <taxon>Agaricomycetes</taxon>
        <taxon>Agaricomycetidae</taxon>
        <taxon>Agaricales</taxon>
        <taxon>Marasmiineae</taxon>
        <taxon>Omphalotaceae</taxon>
        <taxon>Lentinula</taxon>
    </lineage>
</organism>
<accession>A0A9W8NVS5</accession>
<reference evidence="2 3" key="1">
    <citation type="journal article" date="2023" name="Proc. Natl. Acad. Sci. U.S.A.">
        <title>A global phylogenomic analysis of the shiitake genus Lentinula.</title>
        <authorList>
            <person name="Sierra-Patev S."/>
            <person name="Min B."/>
            <person name="Naranjo-Ortiz M."/>
            <person name="Looney B."/>
            <person name="Konkel Z."/>
            <person name="Slot J.C."/>
            <person name="Sakamoto Y."/>
            <person name="Steenwyk J.L."/>
            <person name="Rokas A."/>
            <person name="Carro J."/>
            <person name="Camarero S."/>
            <person name="Ferreira P."/>
            <person name="Molpeceres G."/>
            <person name="Ruiz-Duenas F.J."/>
            <person name="Serrano A."/>
            <person name="Henrissat B."/>
            <person name="Drula E."/>
            <person name="Hughes K.W."/>
            <person name="Mata J.L."/>
            <person name="Ishikawa N.K."/>
            <person name="Vargas-Isla R."/>
            <person name="Ushijima S."/>
            <person name="Smith C.A."/>
            <person name="Donoghue J."/>
            <person name="Ahrendt S."/>
            <person name="Andreopoulos W."/>
            <person name="He G."/>
            <person name="LaButti K."/>
            <person name="Lipzen A."/>
            <person name="Ng V."/>
            <person name="Riley R."/>
            <person name="Sandor L."/>
            <person name="Barry K."/>
            <person name="Martinez A.T."/>
            <person name="Xiao Y."/>
            <person name="Gibbons J.G."/>
            <person name="Terashima K."/>
            <person name="Grigoriev I.V."/>
            <person name="Hibbett D."/>
        </authorList>
    </citation>
    <scope>NUCLEOTIDE SEQUENCE [LARGE SCALE GENOMIC DNA]</scope>
    <source>
        <strain evidence="2 3">TFB7810</strain>
    </source>
</reference>
<proteinExistence type="predicted"/>
<dbReference type="Proteomes" id="UP001142393">
    <property type="component" value="Unassembled WGS sequence"/>
</dbReference>
<comment type="caution">
    <text evidence="2">The sequence shown here is derived from an EMBL/GenBank/DDBJ whole genome shotgun (WGS) entry which is preliminary data.</text>
</comment>
<evidence type="ECO:0008006" key="4">
    <source>
        <dbReference type="Google" id="ProtNLM"/>
    </source>
</evidence>
<protein>
    <recommendedName>
        <fullName evidence="4">Conidiation-specific protein 6</fullName>
    </recommendedName>
</protein>
<dbReference type="GO" id="GO:0005737">
    <property type="term" value="C:cytoplasm"/>
    <property type="evidence" value="ECO:0007669"/>
    <property type="project" value="TreeGrafter"/>
</dbReference>
<dbReference type="InterPro" id="IPR052670">
    <property type="entry name" value="UPF0654_domain"/>
</dbReference>
<dbReference type="PANTHER" id="PTHR36576:SF1">
    <property type="entry name" value="UPF0654 PROTEIN C11D3.01C-RELATED"/>
    <property type="match status" value="1"/>
</dbReference>
<sequence>MSANDSQKNPERVAAGLRGTLNNDSVSDEAKDRAADRLRELGDDFENKTSRASAGTGDQHKNQVLGGYKATLHNDKVGEEAKAHARQVLEENNTFISALDHVPERAYIVTCKS</sequence>